<proteinExistence type="predicted"/>
<dbReference type="Proteomes" id="UP000031036">
    <property type="component" value="Unassembled WGS sequence"/>
</dbReference>
<name>A0A0B2UPF1_TOXCA</name>
<protein>
    <submittedName>
        <fullName evidence="1">Uncharacterized protein</fullName>
    </submittedName>
</protein>
<dbReference type="AlphaFoldDB" id="A0A0B2UPF1"/>
<dbReference type="EMBL" id="JPKZ01003186">
    <property type="protein sequence ID" value="KHN72866.1"/>
    <property type="molecule type" value="Genomic_DNA"/>
</dbReference>
<reference evidence="1 2" key="1">
    <citation type="submission" date="2014-11" db="EMBL/GenBank/DDBJ databases">
        <title>Genetic blueprint of the zoonotic pathogen Toxocara canis.</title>
        <authorList>
            <person name="Zhu X.-Q."/>
            <person name="Korhonen P.K."/>
            <person name="Cai H."/>
            <person name="Young N.D."/>
            <person name="Nejsum P."/>
            <person name="von Samson-Himmelstjerna G."/>
            <person name="Boag P.R."/>
            <person name="Tan P."/>
            <person name="Li Q."/>
            <person name="Min J."/>
            <person name="Yang Y."/>
            <person name="Wang X."/>
            <person name="Fang X."/>
            <person name="Hall R.S."/>
            <person name="Hofmann A."/>
            <person name="Sternberg P.W."/>
            <person name="Jex A.R."/>
            <person name="Gasser R.B."/>
        </authorList>
    </citation>
    <scope>NUCLEOTIDE SEQUENCE [LARGE SCALE GENOMIC DNA]</scope>
    <source>
        <strain evidence="1">PN_DK_2014</strain>
    </source>
</reference>
<organism evidence="1 2">
    <name type="scientific">Toxocara canis</name>
    <name type="common">Canine roundworm</name>
    <dbReference type="NCBI Taxonomy" id="6265"/>
    <lineage>
        <taxon>Eukaryota</taxon>
        <taxon>Metazoa</taxon>
        <taxon>Ecdysozoa</taxon>
        <taxon>Nematoda</taxon>
        <taxon>Chromadorea</taxon>
        <taxon>Rhabditida</taxon>
        <taxon>Spirurina</taxon>
        <taxon>Ascaridomorpha</taxon>
        <taxon>Ascaridoidea</taxon>
        <taxon>Toxocaridae</taxon>
        <taxon>Toxocara</taxon>
    </lineage>
</organism>
<gene>
    <name evidence="1" type="ORF">Tcan_12545</name>
</gene>
<sequence>MTANCLCVCESFTIKTSAMPLWRYAHAIHRYAKLFLRLRGLAITRKVTPTVAARIRPKLITRAATMGQLRGVVKKSSGSIVQQFRVAFRNLVALHYAPPIAYKHAHARENLQVALEHRFRKIAGRQIRLSAFDRIRVSDLDVYSNMKQQETTMKIGEK</sequence>
<evidence type="ECO:0000313" key="2">
    <source>
        <dbReference type="Proteomes" id="UP000031036"/>
    </source>
</evidence>
<accession>A0A0B2UPF1</accession>
<comment type="caution">
    <text evidence="1">The sequence shown here is derived from an EMBL/GenBank/DDBJ whole genome shotgun (WGS) entry which is preliminary data.</text>
</comment>
<keyword evidence="2" id="KW-1185">Reference proteome</keyword>
<evidence type="ECO:0000313" key="1">
    <source>
        <dbReference type="EMBL" id="KHN72866.1"/>
    </source>
</evidence>